<evidence type="ECO:0000313" key="3">
    <source>
        <dbReference type="Proteomes" id="UP000823388"/>
    </source>
</evidence>
<dbReference type="AlphaFoldDB" id="A0A8T0V248"/>
<keyword evidence="3" id="KW-1185">Reference proteome</keyword>
<accession>A0A8T0V248</accession>
<dbReference type="PROSITE" id="PS51257">
    <property type="entry name" value="PROKAR_LIPOPROTEIN"/>
    <property type="match status" value="1"/>
</dbReference>
<organism evidence="2 3">
    <name type="scientific">Panicum virgatum</name>
    <name type="common">Blackwell switchgrass</name>
    <dbReference type="NCBI Taxonomy" id="38727"/>
    <lineage>
        <taxon>Eukaryota</taxon>
        <taxon>Viridiplantae</taxon>
        <taxon>Streptophyta</taxon>
        <taxon>Embryophyta</taxon>
        <taxon>Tracheophyta</taxon>
        <taxon>Spermatophyta</taxon>
        <taxon>Magnoliopsida</taxon>
        <taxon>Liliopsida</taxon>
        <taxon>Poales</taxon>
        <taxon>Poaceae</taxon>
        <taxon>PACMAD clade</taxon>
        <taxon>Panicoideae</taxon>
        <taxon>Panicodae</taxon>
        <taxon>Paniceae</taxon>
        <taxon>Panicinae</taxon>
        <taxon>Panicum</taxon>
        <taxon>Panicum sect. Hiantes</taxon>
    </lineage>
</organism>
<comment type="caution">
    <text evidence="2">The sequence shown here is derived from an EMBL/GenBank/DDBJ whole genome shotgun (WGS) entry which is preliminary data.</text>
</comment>
<dbReference type="EMBL" id="CM029041">
    <property type="protein sequence ID" value="KAG2630761.1"/>
    <property type="molecule type" value="Genomic_DNA"/>
</dbReference>
<dbReference type="Proteomes" id="UP000823388">
    <property type="component" value="Chromosome 3K"/>
</dbReference>
<feature type="signal peptide" evidence="1">
    <location>
        <begin position="1"/>
        <end position="23"/>
    </location>
</feature>
<gene>
    <name evidence="2" type="ORF">PVAP13_3KG545750</name>
</gene>
<protein>
    <submittedName>
        <fullName evidence="2">Uncharacterized protein</fullName>
    </submittedName>
</protein>
<proteinExistence type="predicted"/>
<name>A0A8T0V248_PANVG</name>
<feature type="chain" id="PRO_5035801301" evidence="1">
    <location>
        <begin position="24"/>
        <end position="79"/>
    </location>
</feature>
<reference evidence="2 3" key="1">
    <citation type="submission" date="2020-05" db="EMBL/GenBank/DDBJ databases">
        <title>WGS assembly of Panicum virgatum.</title>
        <authorList>
            <person name="Lovell J.T."/>
            <person name="Jenkins J."/>
            <person name="Shu S."/>
            <person name="Juenger T.E."/>
            <person name="Schmutz J."/>
        </authorList>
    </citation>
    <scope>NUCLEOTIDE SEQUENCE [LARGE SCALE GENOMIC DNA]</scope>
    <source>
        <strain evidence="3">cv. AP13</strain>
    </source>
</reference>
<sequence length="79" mass="8320">MRGRTASFPIASFVACCLVRAVGRSVRLARKVFEEIDSPGLASGNALLGALCLTATWPAGRGVEEDGAEERRPCGDKPT</sequence>
<evidence type="ECO:0000256" key="1">
    <source>
        <dbReference type="SAM" id="SignalP"/>
    </source>
</evidence>
<keyword evidence="1" id="KW-0732">Signal</keyword>
<evidence type="ECO:0000313" key="2">
    <source>
        <dbReference type="EMBL" id="KAG2630761.1"/>
    </source>
</evidence>